<comment type="caution">
    <text evidence="2">The sequence shown here is derived from an EMBL/GenBank/DDBJ whole genome shotgun (WGS) entry which is preliminary data.</text>
</comment>
<evidence type="ECO:0000313" key="3">
    <source>
        <dbReference type="Proteomes" id="UP000231553"/>
    </source>
</evidence>
<evidence type="ECO:0000256" key="1">
    <source>
        <dbReference type="SAM" id="Phobius"/>
    </source>
</evidence>
<keyword evidence="3" id="KW-1185">Reference proteome</keyword>
<dbReference type="Proteomes" id="UP000231553">
    <property type="component" value="Unassembled WGS sequence"/>
</dbReference>
<protein>
    <recommendedName>
        <fullName evidence="4">50S ribosomal protein L35</fullName>
    </recommendedName>
</protein>
<proteinExistence type="predicted"/>
<gene>
    <name evidence="2" type="ORF">CVM52_08625</name>
</gene>
<dbReference type="EMBL" id="PGTB01000022">
    <property type="protein sequence ID" value="PJE37087.1"/>
    <property type="molecule type" value="Genomic_DNA"/>
</dbReference>
<sequence>MNPDLLLVLGLIVITLSIPAILSALSDRRAPRAPIMTILIGGAMILYAATTKPGGYRLEDIPTAIYTVVGEILP</sequence>
<dbReference type="AlphaFoldDB" id="A0A2M8J2S3"/>
<evidence type="ECO:0000313" key="2">
    <source>
        <dbReference type="EMBL" id="PJE37087.1"/>
    </source>
</evidence>
<keyword evidence="1" id="KW-0812">Transmembrane</keyword>
<dbReference type="RefSeq" id="WP_100162107.1">
    <property type="nucleotide sequence ID" value="NZ_PGTB01000022.1"/>
</dbReference>
<keyword evidence="1" id="KW-1133">Transmembrane helix</keyword>
<keyword evidence="1" id="KW-0472">Membrane</keyword>
<organism evidence="2 3">
    <name type="scientific">Pseudooceanicola lipolyticus</name>
    <dbReference type="NCBI Taxonomy" id="2029104"/>
    <lineage>
        <taxon>Bacteria</taxon>
        <taxon>Pseudomonadati</taxon>
        <taxon>Pseudomonadota</taxon>
        <taxon>Alphaproteobacteria</taxon>
        <taxon>Rhodobacterales</taxon>
        <taxon>Paracoccaceae</taxon>
        <taxon>Pseudooceanicola</taxon>
    </lineage>
</organism>
<feature type="transmembrane region" description="Helical" evidence="1">
    <location>
        <begin position="33"/>
        <end position="50"/>
    </location>
</feature>
<evidence type="ECO:0008006" key="4">
    <source>
        <dbReference type="Google" id="ProtNLM"/>
    </source>
</evidence>
<name>A0A2M8J2S3_9RHOB</name>
<reference evidence="2 3" key="1">
    <citation type="journal article" date="2018" name="Int. J. Syst. Evol. Microbiol.">
        <title>Pseudooceanicola lipolyticus sp. nov., a marine alphaproteobacterium, reclassification of Oceanicola flagellatus as Pseudooceanicola flagellatus comb. nov. and emended description of the genus Pseudooceanicola.</title>
        <authorList>
            <person name="Huang M.-M."/>
            <person name="Guo L.-L."/>
            <person name="Wu Y.-H."/>
            <person name="Lai Q.-L."/>
            <person name="Shao Z.-Z."/>
            <person name="Wang C.-S."/>
            <person name="Wu M."/>
            <person name="Xu X.-W."/>
        </authorList>
    </citation>
    <scope>NUCLEOTIDE SEQUENCE [LARGE SCALE GENOMIC DNA]</scope>
    <source>
        <strain evidence="2 3">157</strain>
    </source>
</reference>
<accession>A0A2M8J2S3</accession>
<dbReference type="OrthoDB" id="7875801at2"/>